<protein>
    <submittedName>
        <fullName evidence="3">Uncharacterized protein</fullName>
    </submittedName>
</protein>
<evidence type="ECO:0000256" key="2">
    <source>
        <dbReference type="SAM" id="MobiDB-lite"/>
    </source>
</evidence>
<proteinExistence type="predicted"/>
<name>A0A2P5DRN4_PARAD</name>
<evidence type="ECO:0000256" key="1">
    <source>
        <dbReference type="SAM" id="Coils"/>
    </source>
</evidence>
<dbReference type="EMBL" id="JXTB01000021">
    <property type="protein sequence ID" value="PON75932.1"/>
    <property type="molecule type" value="Genomic_DNA"/>
</dbReference>
<dbReference type="AlphaFoldDB" id="A0A2P5DRN4"/>
<feature type="coiled-coil region" evidence="1">
    <location>
        <begin position="97"/>
        <end position="131"/>
    </location>
</feature>
<feature type="region of interest" description="Disordered" evidence="2">
    <location>
        <begin position="47"/>
        <end position="77"/>
    </location>
</feature>
<comment type="caution">
    <text evidence="3">The sequence shown here is derived from an EMBL/GenBank/DDBJ whole genome shotgun (WGS) entry which is preliminary data.</text>
</comment>
<gene>
    <name evidence="3" type="ORF">PanWU01x14_038830</name>
</gene>
<keyword evidence="4" id="KW-1185">Reference proteome</keyword>
<organism evidence="3 4">
    <name type="scientific">Parasponia andersonii</name>
    <name type="common">Sponia andersonii</name>
    <dbReference type="NCBI Taxonomy" id="3476"/>
    <lineage>
        <taxon>Eukaryota</taxon>
        <taxon>Viridiplantae</taxon>
        <taxon>Streptophyta</taxon>
        <taxon>Embryophyta</taxon>
        <taxon>Tracheophyta</taxon>
        <taxon>Spermatophyta</taxon>
        <taxon>Magnoliopsida</taxon>
        <taxon>eudicotyledons</taxon>
        <taxon>Gunneridae</taxon>
        <taxon>Pentapetalae</taxon>
        <taxon>rosids</taxon>
        <taxon>fabids</taxon>
        <taxon>Rosales</taxon>
        <taxon>Cannabaceae</taxon>
        <taxon>Parasponia</taxon>
    </lineage>
</organism>
<keyword evidence="1" id="KW-0175">Coiled coil</keyword>
<reference evidence="4" key="1">
    <citation type="submission" date="2016-06" db="EMBL/GenBank/DDBJ databases">
        <title>Parallel loss of symbiosis genes in relatives of nitrogen-fixing non-legume Parasponia.</title>
        <authorList>
            <person name="Van Velzen R."/>
            <person name="Holmer R."/>
            <person name="Bu F."/>
            <person name="Rutten L."/>
            <person name="Van Zeijl A."/>
            <person name="Liu W."/>
            <person name="Santuari L."/>
            <person name="Cao Q."/>
            <person name="Sharma T."/>
            <person name="Shen D."/>
            <person name="Roswanjaya Y."/>
            <person name="Wardhani T."/>
            <person name="Kalhor M.S."/>
            <person name="Jansen J."/>
            <person name="Van den Hoogen J."/>
            <person name="Gungor B."/>
            <person name="Hartog M."/>
            <person name="Hontelez J."/>
            <person name="Verver J."/>
            <person name="Yang W.-C."/>
            <person name="Schijlen E."/>
            <person name="Repin R."/>
            <person name="Schilthuizen M."/>
            <person name="Schranz E."/>
            <person name="Heidstra R."/>
            <person name="Miyata K."/>
            <person name="Fedorova E."/>
            <person name="Kohlen W."/>
            <person name="Bisseling T."/>
            <person name="Smit S."/>
            <person name="Geurts R."/>
        </authorList>
    </citation>
    <scope>NUCLEOTIDE SEQUENCE [LARGE SCALE GENOMIC DNA]</scope>
    <source>
        <strain evidence="4">cv. WU1-14</strain>
    </source>
</reference>
<evidence type="ECO:0000313" key="3">
    <source>
        <dbReference type="EMBL" id="PON75932.1"/>
    </source>
</evidence>
<sequence length="139" mass="15602">MVYIDRSMCALLSTLGFKSKGLASSSSYMPKGKEKVSESAKKRRVIFDKEPINTLPSPTGTSNHPLEISNKHGSSGKKSTLLIPLKPLNLGDHPSEVEALKNDLEKEKKKYEELEKEVKSLKRLSSFMLKLYKKLVIRP</sequence>
<accession>A0A2P5DRN4</accession>
<dbReference type="Proteomes" id="UP000237105">
    <property type="component" value="Unassembled WGS sequence"/>
</dbReference>
<evidence type="ECO:0000313" key="4">
    <source>
        <dbReference type="Proteomes" id="UP000237105"/>
    </source>
</evidence>
<feature type="compositionally biased region" description="Polar residues" evidence="2">
    <location>
        <begin position="54"/>
        <end position="64"/>
    </location>
</feature>